<accession>A0A6G0NG50</accession>
<dbReference type="EMBL" id="QXFX01000375">
    <property type="protein sequence ID" value="KAE9118159.1"/>
    <property type="molecule type" value="Genomic_DNA"/>
</dbReference>
<protein>
    <recommendedName>
        <fullName evidence="1">ZSWIM1/3 RNaseH-like domain-containing protein</fullName>
    </recommendedName>
</protein>
<comment type="caution">
    <text evidence="3">The sequence shown here is derived from an EMBL/GenBank/DDBJ whole genome shotgun (WGS) entry which is preliminary data.</text>
</comment>
<dbReference type="AlphaFoldDB" id="A0A6G0NG50"/>
<dbReference type="Proteomes" id="UP000476176">
    <property type="component" value="Unassembled WGS sequence"/>
</dbReference>
<proteinExistence type="predicted"/>
<name>A0A6G0NG50_9STRA</name>
<gene>
    <name evidence="3" type="ORF">PF004_g17177</name>
    <name evidence="2" type="ORF">PF010_g8325</name>
</gene>
<dbReference type="PANTHER" id="PTHR31569">
    <property type="entry name" value="SWIM-TYPE DOMAIN-CONTAINING PROTEIN"/>
    <property type="match status" value="1"/>
</dbReference>
<evidence type="ECO:0000313" key="5">
    <source>
        <dbReference type="Proteomes" id="UP000488956"/>
    </source>
</evidence>
<reference evidence="4 5" key="1">
    <citation type="submission" date="2018-09" db="EMBL/GenBank/DDBJ databases">
        <title>Genomic investigation of the strawberry pathogen Phytophthora fragariae indicates pathogenicity is determined by transcriptional variation in three key races.</title>
        <authorList>
            <person name="Adams T.M."/>
            <person name="Armitage A.D."/>
            <person name="Sobczyk M.K."/>
            <person name="Bates H.J."/>
            <person name="Dunwell J.M."/>
            <person name="Nellist C.F."/>
            <person name="Harrison R.J."/>
        </authorList>
    </citation>
    <scope>NUCLEOTIDE SEQUENCE [LARGE SCALE GENOMIC DNA]</scope>
    <source>
        <strain evidence="3 4">BC-23</strain>
        <strain evidence="2 5">ONT-3</strain>
    </source>
</reference>
<feature type="domain" description="ZSWIM1/3 RNaseH-like" evidence="1">
    <location>
        <begin position="1"/>
        <end position="72"/>
    </location>
</feature>
<dbReference type="Pfam" id="PF21056">
    <property type="entry name" value="ZSWIM1-3_RNaseH-like"/>
    <property type="match status" value="1"/>
</dbReference>
<organism evidence="3 4">
    <name type="scientific">Phytophthora fragariae</name>
    <dbReference type="NCBI Taxonomy" id="53985"/>
    <lineage>
        <taxon>Eukaryota</taxon>
        <taxon>Sar</taxon>
        <taxon>Stramenopiles</taxon>
        <taxon>Oomycota</taxon>
        <taxon>Peronosporomycetes</taxon>
        <taxon>Peronosporales</taxon>
        <taxon>Peronosporaceae</taxon>
        <taxon>Phytophthora</taxon>
    </lineage>
</organism>
<dbReference type="Proteomes" id="UP000488956">
    <property type="component" value="Unassembled WGS sequence"/>
</dbReference>
<dbReference type="EMBL" id="QXGC01001269">
    <property type="protein sequence ID" value="KAE9206869.1"/>
    <property type="molecule type" value="Genomic_DNA"/>
</dbReference>
<evidence type="ECO:0000313" key="3">
    <source>
        <dbReference type="EMBL" id="KAE9206869.1"/>
    </source>
</evidence>
<dbReference type="PANTHER" id="PTHR31569:SF4">
    <property type="entry name" value="SWIM-TYPE DOMAIN-CONTAINING PROTEIN"/>
    <property type="match status" value="1"/>
</dbReference>
<evidence type="ECO:0000259" key="1">
    <source>
        <dbReference type="Pfam" id="PF21056"/>
    </source>
</evidence>
<dbReference type="InterPro" id="IPR048324">
    <property type="entry name" value="ZSWIM1-3_RNaseH-like"/>
</dbReference>
<dbReference type="InterPro" id="IPR052579">
    <property type="entry name" value="Zinc_finger_SWIM"/>
</dbReference>
<sequence length="125" mass="14472">MIDDVFGHVSLWRGQYVKHALMKNESSECVTDAVTSFKSVNPTWGKVCVIIVDKYFGKISLLHAQFPRARILQCVFHVVKYLRGEMAKREYGGFDRQKVEDAVHMMQDASTEAEYDTARKYLYIE</sequence>
<evidence type="ECO:0000313" key="2">
    <source>
        <dbReference type="EMBL" id="KAE9118159.1"/>
    </source>
</evidence>
<evidence type="ECO:0000313" key="4">
    <source>
        <dbReference type="Proteomes" id="UP000476176"/>
    </source>
</evidence>